<dbReference type="KEGG" id="hlr:HALLA_05745"/>
<dbReference type="AlphaFoldDB" id="W0JIA2"/>
<sequence>MMGDERLENITSGTPFETEYSDELDDPDTAATEMFFDDLEAANANNSGEWVPADGEMRTRTVDVVSPSVAVSVKPEEWGTGDTTRSMRFSYEANTETQIEISATGTLWGKDEPQTETELVEADEDGRSYRYSLHTGESPHNQIHYPFDVDVRAGGQHVCSETITDGDHGEKVAVCDGTDGNVDTTDDLEWVDLNEQTGNYRVTLVDS</sequence>
<gene>
    <name evidence="2" type="ORF">HALLA_05745</name>
</gene>
<dbReference type="STRING" id="797299.HALLA_05745"/>
<dbReference type="Proteomes" id="UP000019024">
    <property type="component" value="Chromosome"/>
</dbReference>
<evidence type="ECO:0000313" key="2">
    <source>
        <dbReference type="EMBL" id="AHF98450.1"/>
    </source>
</evidence>
<keyword evidence="3" id="KW-1185">Reference proteome</keyword>
<proteinExistence type="predicted"/>
<reference evidence="2 3" key="1">
    <citation type="submission" date="2014-01" db="EMBL/GenBank/DDBJ databases">
        <authorList>
            <consortium name="DOE Joint Genome Institute"/>
            <person name="Anderson I."/>
            <person name="Huntemann M."/>
            <person name="Han J."/>
            <person name="Chen A."/>
            <person name="Kyrpides N."/>
            <person name="Mavromatis K."/>
            <person name="Markowitz V."/>
            <person name="Palaniappan K."/>
            <person name="Ivanova N."/>
            <person name="Schaumberg A."/>
            <person name="Pati A."/>
            <person name="Liolios K."/>
            <person name="Nordberg H.P."/>
            <person name="Cantor M.N."/>
            <person name="Hua S.X."/>
            <person name="Woyke T."/>
        </authorList>
    </citation>
    <scope>NUCLEOTIDE SEQUENCE [LARGE SCALE GENOMIC DNA]</scope>
    <source>
        <strain evidence="2 3">XH-48</strain>
    </source>
</reference>
<dbReference type="HOGENOM" id="CLU_1323991_0_0_2"/>
<name>W0JIA2_9EURY</name>
<organism evidence="2 3">
    <name type="scientific">Halostagnicola larsenii XH-48</name>
    <dbReference type="NCBI Taxonomy" id="797299"/>
    <lineage>
        <taxon>Archaea</taxon>
        <taxon>Methanobacteriati</taxon>
        <taxon>Methanobacteriota</taxon>
        <taxon>Stenosarchaea group</taxon>
        <taxon>Halobacteria</taxon>
        <taxon>Halobacteriales</taxon>
        <taxon>Natrialbaceae</taxon>
        <taxon>Halostagnicola</taxon>
    </lineage>
</organism>
<dbReference type="Pfam" id="PF23954">
    <property type="entry name" value="DUF7283"/>
    <property type="match status" value="1"/>
</dbReference>
<evidence type="ECO:0000256" key="1">
    <source>
        <dbReference type="SAM" id="MobiDB-lite"/>
    </source>
</evidence>
<feature type="compositionally biased region" description="Acidic residues" evidence="1">
    <location>
        <begin position="19"/>
        <end position="28"/>
    </location>
</feature>
<dbReference type="eggNOG" id="arCOG04673">
    <property type="taxonomic scope" value="Archaea"/>
</dbReference>
<accession>W0JIA2</accession>
<dbReference type="EMBL" id="CP007055">
    <property type="protein sequence ID" value="AHF98450.1"/>
    <property type="molecule type" value="Genomic_DNA"/>
</dbReference>
<protein>
    <submittedName>
        <fullName evidence="2">Uncharacterized protein</fullName>
    </submittedName>
</protein>
<feature type="region of interest" description="Disordered" evidence="1">
    <location>
        <begin position="1"/>
        <end position="29"/>
    </location>
</feature>
<dbReference type="InterPro" id="IPR055707">
    <property type="entry name" value="DUF7283"/>
</dbReference>
<evidence type="ECO:0000313" key="3">
    <source>
        <dbReference type="Proteomes" id="UP000019024"/>
    </source>
</evidence>